<evidence type="ECO:0000313" key="1">
    <source>
        <dbReference type="EMBL" id="KAF7683669.1"/>
    </source>
</evidence>
<protein>
    <submittedName>
        <fullName evidence="1">Uncharacterized protein</fullName>
    </submittedName>
</protein>
<dbReference type="EMBL" id="SBIQ01000064">
    <property type="protein sequence ID" value="KAF7683669.1"/>
    <property type="molecule type" value="Genomic_DNA"/>
</dbReference>
<sequence>MKKSKDEDKRKFNEMCHDSILLHLSNANEFIYLILPEYLSFKIFINTENFLVIKYSNMSFILLLKLIMKVYDCQKKIKLKRNEDCSSKRYYFYHIDPIFIKRKKLLKRIIIRMFDLIENVHLRKELYIELELIENYLERKNAKSNKNLIIKNLKICNLISNIIFQIKSKEIIQIRNNLKTVLVEIPNFEHSYSEFTFYISIYREYMHDVETWEIIEAYDLLIKNYSVFKPANKHTWYIYSRLKLITECQSKICMLNNSFEYRNVISLKANEQLVVDLYFLHYGYLITTIDTRMLIGSDVRRKITNKIDKARKTYLYKKQPI</sequence>
<name>A0ABQ7HZT3_9MICR</name>
<accession>A0ABQ7HZT3</accession>
<organism evidence="1 2">
    <name type="scientific">Astathelohania contejeani</name>
    <dbReference type="NCBI Taxonomy" id="164912"/>
    <lineage>
        <taxon>Eukaryota</taxon>
        <taxon>Fungi</taxon>
        <taxon>Fungi incertae sedis</taxon>
        <taxon>Microsporidia</taxon>
        <taxon>Astathelohaniidae</taxon>
        <taxon>Astathelohania</taxon>
    </lineage>
</organism>
<keyword evidence="2" id="KW-1185">Reference proteome</keyword>
<evidence type="ECO:0000313" key="2">
    <source>
        <dbReference type="Proteomes" id="UP001516464"/>
    </source>
</evidence>
<dbReference type="Proteomes" id="UP001516464">
    <property type="component" value="Unassembled WGS sequence"/>
</dbReference>
<comment type="caution">
    <text evidence="1">The sequence shown here is derived from an EMBL/GenBank/DDBJ whole genome shotgun (WGS) entry which is preliminary data.</text>
</comment>
<reference evidence="1 2" key="1">
    <citation type="submission" date="2019-01" db="EMBL/GenBank/DDBJ databases">
        <title>Genomes sequencing and comparative genomics of infectious freshwater microsporidia, Cucumispora dikerogammari and Thelohania contejeani.</title>
        <authorList>
            <person name="Cormier A."/>
            <person name="Giraud I."/>
            <person name="Wattier R."/>
            <person name="Teixeira M."/>
            <person name="Grandjean F."/>
            <person name="Rigaud T."/>
            <person name="Cordaux R."/>
        </authorList>
    </citation>
    <scope>NUCLEOTIDE SEQUENCE [LARGE SCALE GENOMIC DNA]</scope>
    <source>
        <strain evidence="1">T1</strain>
        <tissue evidence="1">Spores</tissue>
    </source>
</reference>
<gene>
    <name evidence="1" type="ORF">TCON_1128</name>
</gene>
<proteinExistence type="predicted"/>